<keyword evidence="4 8" id="KW-0547">Nucleotide-binding</keyword>
<name>A0A7R8XBC4_9CRUS</name>
<evidence type="ECO:0000313" key="10">
    <source>
        <dbReference type="Proteomes" id="UP000677054"/>
    </source>
</evidence>
<dbReference type="Pfam" id="PF03029">
    <property type="entry name" value="ATP_bind_1"/>
    <property type="match status" value="1"/>
</dbReference>
<dbReference type="OrthoDB" id="5839at2759"/>
<dbReference type="Gene3D" id="3.40.50.300">
    <property type="entry name" value="P-loop containing nucleotide triphosphate hydrolases"/>
    <property type="match status" value="1"/>
</dbReference>
<evidence type="ECO:0000313" key="9">
    <source>
        <dbReference type="EMBL" id="CAD7246538.1"/>
    </source>
</evidence>
<comment type="function">
    <text evidence="1 8">Small GTPase required for proper localization of RNA polymerase II and III (RNAPII and RNAPIII). May act at an RNAP assembly step prior to nuclear import.</text>
</comment>
<dbReference type="InterPro" id="IPR004130">
    <property type="entry name" value="Gpn"/>
</dbReference>
<keyword evidence="10" id="KW-1185">Reference proteome</keyword>
<dbReference type="GO" id="GO:0003924">
    <property type="term" value="F:GTPase activity"/>
    <property type="evidence" value="ECO:0007669"/>
    <property type="project" value="TreeGrafter"/>
</dbReference>
<evidence type="ECO:0000256" key="7">
    <source>
        <dbReference type="ARBA" id="ARBA00046611"/>
    </source>
</evidence>
<accession>A0A7R8XBC4</accession>
<reference evidence="9" key="1">
    <citation type="submission" date="2020-11" db="EMBL/GenBank/DDBJ databases">
        <authorList>
            <person name="Tran Van P."/>
        </authorList>
    </citation>
    <scope>NUCLEOTIDE SEQUENCE</scope>
</reference>
<evidence type="ECO:0000256" key="5">
    <source>
        <dbReference type="ARBA" id="ARBA00022801"/>
    </source>
</evidence>
<dbReference type="GO" id="GO:0005525">
    <property type="term" value="F:GTP binding"/>
    <property type="evidence" value="ECO:0007669"/>
    <property type="project" value="UniProtKB-KW"/>
</dbReference>
<sequence>MSKTKSGDVMFGQVVIGPPGSGKTTYCKAMKDFLEKLGRKVTVVNYDPANDQVPYEAGISISELVTVEDVMENLHLGPNGGLVYAMDYAEMNSDWLLEKLNSFPGHYFLFDFPGQVELYTHQDSVKKLLRKLEKAEVRLCAVHLVDSHYCSDAGKFIAVLLTSLSTMLQLELPHVNVLSKVALAEKYGRLQFNLDFYTDVLDLQYLLECLQDDPFVHKYSQLNAALVDLIENYSLVSFLPMDVSDIESLVKVRAAVDKANGYVFHSAEEQNIQSLLSCAMSSEFEHERTGIISEKFLSDDHNL</sequence>
<dbReference type="AlphaFoldDB" id="A0A7R8XBC4"/>
<evidence type="ECO:0000256" key="8">
    <source>
        <dbReference type="RuleBase" id="RU365059"/>
    </source>
</evidence>
<organism evidence="9">
    <name type="scientific">Darwinula stevensoni</name>
    <dbReference type="NCBI Taxonomy" id="69355"/>
    <lineage>
        <taxon>Eukaryota</taxon>
        <taxon>Metazoa</taxon>
        <taxon>Ecdysozoa</taxon>
        <taxon>Arthropoda</taxon>
        <taxon>Crustacea</taxon>
        <taxon>Oligostraca</taxon>
        <taxon>Ostracoda</taxon>
        <taxon>Podocopa</taxon>
        <taxon>Podocopida</taxon>
        <taxon>Darwinulocopina</taxon>
        <taxon>Darwinuloidea</taxon>
        <taxon>Darwinulidae</taxon>
        <taxon>Darwinula</taxon>
    </lineage>
</organism>
<comment type="subunit">
    <text evidence="7">Heterodimers with GPN1 or GPN3. Binds to RNA polymerase II (RNAPII).</text>
</comment>
<gene>
    <name evidence="9" type="ORF">DSTB1V02_LOCUS6386</name>
</gene>
<dbReference type="EMBL" id="CAJPEV010001162">
    <property type="protein sequence ID" value="CAG0891104.1"/>
    <property type="molecule type" value="Genomic_DNA"/>
</dbReference>
<protein>
    <recommendedName>
        <fullName evidence="3 8">GPN-loop GTPase 2</fullName>
    </recommendedName>
</protein>
<comment type="similarity">
    <text evidence="2 8">Belongs to the GPN-loop GTPase family.</text>
</comment>
<dbReference type="PANTHER" id="PTHR21231">
    <property type="entry name" value="XPA-BINDING PROTEIN 1-RELATED"/>
    <property type="match status" value="1"/>
</dbReference>
<dbReference type="GO" id="GO:0005737">
    <property type="term" value="C:cytoplasm"/>
    <property type="evidence" value="ECO:0007669"/>
    <property type="project" value="TreeGrafter"/>
</dbReference>
<dbReference type="FunFam" id="3.40.50.300:FF:000338">
    <property type="entry name" value="GPN-loop GTPase 2"/>
    <property type="match status" value="1"/>
</dbReference>
<dbReference type="CDD" id="cd17871">
    <property type="entry name" value="GPN2"/>
    <property type="match status" value="1"/>
</dbReference>
<keyword evidence="5 8" id="KW-0378">Hydrolase</keyword>
<evidence type="ECO:0000256" key="6">
    <source>
        <dbReference type="ARBA" id="ARBA00023134"/>
    </source>
</evidence>
<dbReference type="InterPro" id="IPR030231">
    <property type="entry name" value="Gpn2"/>
</dbReference>
<dbReference type="Proteomes" id="UP000677054">
    <property type="component" value="Unassembled WGS sequence"/>
</dbReference>
<keyword evidence="6 8" id="KW-0342">GTP-binding</keyword>
<dbReference type="EMBL" id="LR900679">
    <property type="protein sequence ID" value="CAD7246538.1"/>
    <property type="molecule type" value="Genomic_DNA"/>
</dbReference>
<dbReference type="InterPro" id="IPR027417">
    <property type="entry name" value="P-loop_NTPase"/>
</dbReference>
<dbReference type="PANTHER" id="PTHR21231:SF3">
    <property type="entry name" value="GPN-LOOP GTPASE 2"/>
    <property type="match status" value="1"/>
</dbReference>
<evidence type="ECO:0000256" key="4">
    <source>
        <dbReference type="ARBA" id="ARBA00022741"/>
    </source>
</evidence>
<evidence type="ECO:0000256" key="1">
    <source>
        <dbReference type="ARBA" id="ARBA00003181"/>
    </source>
</evidence>
<dbReference type="SUPFAM" id="SSF52540">
    <property type="entry name" value="P-loop containing nucleoside triphosphate hydrolases"/>
    <property type="match status" value="1"/>
</dbReference>
<evidence type="ECO:0000256" key="2">
    <source>
        <dbReference type="ARBA" id="ARBA00005290"/>
    </source>
</evidence>
<proteinExistence type="inferred from homology"/>
<evidence type="ECO:0000256" key="3">
    <source>
        <dbReference type="ARBA" id="ARBA00014588"/>
    </source>
</evidence>